<dbReference type="CDD" id="cd22965">
    <property type="entry name" value="DD_DPY30_SDC1"/>
    <property type="match status" value="1"/>
</dbReference>
<dbReference type="GO" id="GO:0005634">
    <property type="term" value="C:nucleus"/>
    <property type="evidence" value="ECO:0007669"/>
    <property type="project" value="UniProtKB-SubCell"/>
</dbReference>
<dbReference type="Gene3D" id="1.20.890.10">
    <property type="entry name" value="cAMP-dependent protein kinase regulatory subunit, dimerization-anchoring domain"/>
    <property type="match status" value="1"/>
</dbReference>
<proteinExistence type="inferred from homology"/>
<organism evidence="5 6">
    <name type="scientific">Allomyces macrogynus (strain ATCC 38327)</name>
    <name type="common">Allomyces javanicus var. macrogynus</name>
    <dbReference type="NCBI Taxonomy" id="578462"/>
    <lineage>
        <taxon>Eukaryota</taxon>
        <taxon>Fungi</taxon>
        <taxon>Fungi incertae sedis</taxon>
        <taxon>Blastocladiomycota</taxon>
        <taxon>Blastocladiomycetes</taxon>
        <taxon>Blastocladiales</taxon>
        <taxon>Blastocladiaceae</taxon>
        <taxon>Allomyces</taxon>
    </lineage>
</organism>
<gene>
    <name evidence="5" type="ORF">AMAG_01245</name>
</gene>
<evidence type="ECO:0000313" key="6">
    <source>
        <dbReference type="Proteomes" id="UP000054350"/>
    </source>
</evidence>
<dbReference type="EMBL" id="GG745329">
    <property type="protein sequence ID" value="KNE55344.1"/>
    <property type="molecule type" value="Genomic_DNA"/>
</dbReference>
<name>A0A0L0RZ39_ALLM3</name>
<evidence type="ECO:0000313" key="5">
    <source>
        <dbReference type="EMBL" id="KNE55344.1"/>
    </source>
</evidence>
<reference evidence="5 6" key="1">
    <citation type="submission" date="2009-11" db="EMBL/GenBank/DDBJ databases">
        <title>Annotation of Allomyces macrogynus ATCC 38327.</title>
        <authorList>
            <consortium name="The Broad Institute Genome Sequencing Platform"/>
            <person name="Russ C."/>
            <person name="Cuomo C."/>
            <person name="Burger G."/>
            <person name="Gray M.W."/>
            <person name="Holland P.W.H."/>
            <person name="King N."/>
            <person name="Lang F.B.F."/>
            <person name="Roger A.J."/>
            <person name="Ruiz-Trillo I."/>
            <person name="Young S.K."/>
            <person name="Zeng Q."/>
            <person name="Gargeya S."/>
            <person name="Fitzgerald M."/>
            <person name="Haas B."/>
            <person name="Abouelleil A."/>
            <person name="Alvarado L."/>
            <person name="Arachchi H.M."/>
            <person name="Berlin A."/>
            <person name="Chapman S.B."/>
            <person name="Gearin G."/>
            <person name="Goldberg J."/>
            <person name="Griggs A."/>
            <person name="Gujja S."/>
            <person name="Hansen M."/>
            <person name="Heiman D."/>
            <person name="Howarth C."/>
            <person name="Larimer J."/>
            <person name="Lui A."/>
            <person name="MacDonald P.J.P."/>
            <person name="McCowen C."/>
            <person name="Montmayeur A."/>
            <person name="Murphy C."/>
            <person name="Neiman D."/>
            <person name="Pearson M."/>
            <person name="Priest M."/>
            <person name="Roberts A."/>
            <person name="Saif S."/>
            <person name="Shea T."/>
            <person name="Sisk P."/>
            <person name="Stolte C."/>
            <person name="Sykes S."/>
            <person name="Wortman J."/>
            <person name="Nusbaum C."/>
            <person name="Birren B."/>
        </authorList>
    </citation>
    <scope>NUCLEOTIDE SEQUENCE [LARGE SCALE GENOMIC DNA]</scope>
    <source>
        <strain evidence="5 6">ATCC 38327</strain>
    </source>
</reference>
<dbReference type="Proteomes" id="UP000054350">
    <property type="component" value="Unassembled WGS sequence"/>
</dbReference>
<evidence type="ECO:0000256" key="1">
    <source>
        <dbReference type="ARBA" id="ARBA00004123"/>
    </source>
</evidence>
<sequence length="152" mass="16056">MDPTTTNDAMQVDVLPQEHRDTPGASDLPNPSLVPADHPFGVEIQTVEDIYEQEKRGILEANKDFLQGLPVRSYLDQTVVPILLEGMKALVRERPPNPCEYLGLFLVKNASKVDKPPAQDAAAASSLSATANPAPVAGSAPISASAAAPSAM</sequence>
<keyword evidence="3" id="KW-0539">Nucleus</keyword>
<keyword evidence="6" id="KW-1185">Reference proteome</keyword>
<dbReference type="VEuPathDB" id="FungiDB:AMAG_01245"/>
<dbReference type="STRING" id="578462.A0A0L0RZ39"/>
<protein>
    <recommendedName>
        <fullName evidence="7">Dpy-30 domain-containing protein</fullName>
    </recommendedName>
</protein>
<feature type="region of interest" description="Disordered" evidence="4">
    <location>
        <begin position="1"/>
        <end position="29"/>
    </location>
</feature>
<comment type="similarity">
    <text evidence="2">Belongs to the dpy-30 family.</text>
</comment>
<dbReference type="AlphaFoldDB" id="A0A0L0RZ39"/>
<dbReference type="Pfam" id="PF05186">
    <property type="entry name" value="Dpy-30"/>
    <property type="match status" value="1"/>
</dbReference>
<feature type="region of interest" description="Disordered" evidence="4">
    <location>
        <begin position="120"/>
        <end position="152"/>
    </location>
</feature>
<evidence type="ECO:0000256" key="3">
    <source>
        <dbReference type="ARBA" id="ARBA00023242"/>
    </source>
</evidence>
<dbReference type="OrthoDB" id="417678at2759"/>
<evidence type="ECO:0000256" key="2">
    <source>
        <dbReference type="ARBA" id="ARBA00010849"/>
    </source>
</evidence>
<evidence type="ECO:0008006" key="7">
    <source>
        <dbReference type="Google" id="ProtNLM"/>
    </source>
</evidence>
<dbReference type="eggNOG" id="KOG4109">
    <property type="taxonomic scope" value="Eukaryota"/>
</dbReference>
<dbReference type="InterPro" id="IPR007858">
    <property type="entry name" value="Dpy-30_motif"/>
</dbReference>
<comment type="subcellular location">
    <subcellularLocation>
        <location evidence="1">Nucleus</location>
    </subcellularLocation>
</comment>
<dbReference type="InterPro" id="IPR049629">
    <property type="entry name" value="DPY30_SDC1_DD"/>
</dbReference>
<reference evidence="6" key="2">
    <citation type="submission" date="2009-11" db="EMBL/GenBank/DDBJ databases">
        <title>The Genome Sequence of Allomyces macrogynus strain ATCC 38327.</title>
        <authorList>
            <consortium name="The Broad Institute Genome Sequencing Platform"/>
            <person name="Russ C."/>
            <person name="Cuomo C."/>
            <person name="Shea T."/>
            <person name="Young S.K."/>
            <person name="Zeng Q."/>
            <person name="Koehrsen M."/>
            <person name="Haas B."/>
            <person name="Borodovsky M."/>
            <person name="Guigo R."/>
            <person name="Alvarado L."/>
            <person name="Berlin A."/>
            <person name="Borenstein D."/>
            <person name="Chen Z."/>
            <person name="Engels R."/>
            <person name="Freedman E."/>
            <person name="Gellesch M."/>
            <person name="Goldberg J."/>
            <person name="Griggs A."/>
            <person name="Gujja S."/>
            <person name="Heiman D."/>
            <person name="Hepburn T."/>
            <person name="Howarth C."/>
            <person name="Jen D."/>
            <person name="Larson L."/>
            <person name="Lewis B."/>
            <person name="Mehta T."/>
            <person name="Park D."/>
            <person name="Pearson M."/>
            <person name="Roberts A."/>
            <person name="Saif S."/>
            <person name="Shenoy N."/>
            <person name="Sisk P."/>
            <person name="Stolte C."/>
            <person name="Sykes S."/>
            <person name="Walk T."/>
            <person name="White J."/>
            <person name="Yandava C."/>
            <person name="Burger G."/>
            <person name="Gray M.W."/>
            <person name="Holland P.W.H."/>
            <person name="King N."/>
            <person name="Lang F.B.F."/>
            <person name="Roger A.J."/>
            <person name="Ruiz-Trillo I."/>
            <person name="Lander E."/>
            <person name="Nusbaum C."/>
        </authorList>
    </citation>
    <scope>NUCLEOTIDE SEQUENCE [LARGE SCALE GENOMIC DNA]</scope>
    <source>
        <strain evidence="6">ATCC 38327</strain>
    </source>
</reference>
<evidence type="ECO:0000256" key="4">
    <source>
        <dbReference type="SAM" id="MobiDB-lite"/>
    </source>
</evidence>
<accession>A0A0L0RZ39</accession>